<sequence>MTTVKLNESKESGVQVGSDQLVDERTMEEVESIGVFDEEGNERPFGGLIRHGKVCVIFIRHFLCGYCQDYVSALKGQFSVEKLKDRRILIIGCGNWTSIKPYRELIDCPFPIYSENTRQLYDKLGMICNLDPGDSKNEGNYITKSLTATIVSSITNGIKMGPRAFLQGGKITQLGGEFIFVEGKCKLAHRMKNTRDHLEPKELEDEFL</sequence>
<dbReference type="PANTHER" id="PTHR28630">
    <property type="match status" value="1"/>
</dbReference>
<dbReference type="SUPFAM" id="SSF52833">
    <property type="entry name" value="Thioredoxin-like"/>
    <property type="match status" value="1"/>
</dbReference>
<gene>
    <name evidence="1" type="ORF">PPACK8108_LOCUS13169</name>
</gene>
<dbReference type="PANTHER" id="PTHR28630:SF3">
    <property type="entry name" value="PEROXIREDOXIN-LIKE 2C"/>
    <property type="match status" value="1"/>
</dbReference>
<accession>A0AAV0B5M8</accession>
<dbReference type="Pfam" id="PF13911">
    <property type="entry name" value="AhpC-TSA_2"/>
    <property type="match status" value="1"/>
</dbReference>
<reference evidence="1" key="1">
    <citation type="submission" date="2022-06" db="EMBL/GenBank/DDBJ databases">
        <authorList>
            <consortium name="SYNGENTA / RWTH Aachen University"/>
        </authorList>
    </citation>
    <scope>NUCLEOTIDE SEQUENCE</scope>
</reference>
<dbReference type="CDD" id="cd02970">
    <property type="entry name" value="PRX_like2"/>
    <property type="match status" value="1"/>
</dbReference>
<organism evidence="1 2">
    <name type="scientific">Phakopsora pachyrhizi</name>
    <name type="common">Asian soybean rust disease fungus</name>
    <dbReference type="NCBI Taxonomy" id="170000"/>
    <lineage>
        <taxon>Eukaryota</taxon>
        <taxon>Fungi</taxon>
        <taxon>Dikarya</taxon>
        <taxon>Basidiomycota</taxon>
        <taxon>Pucciniomycotina</taxon>
        <taxon>Pucciniomycetes</taxon>
        <taxon>Pucciniales</taxon>
        <taxon>Phakopsoraceae</taxon>
        <taxon>Phakopsora</taxon>
    </lineage>
</organism>
<protein>
    <submittedName>
        <fullName evidence="1">Uncharacterized protein</fullName>
    </submittedName>
</protein>
<keyword evidence="2" id="KW-1185">Reference proteome</keyword>
<dbReference type="Gene3D" id="3.40.30.10">
    <property type="entry name" value="Glutaredoxin"/>
    <property type="match status" value="1"/>
</dbReference>
<name>A0AAV0B5M8_PHAPC</name>
<dbReference type="InterPro" id="IPR032801">
    <property type="entry name" value="PXL2A/B/C"/>
</dbReference>
<dbReference type="InterPro" id="IPR036249">
    <property type="entry name" value="Thioredoxin-like_sf"/>
</dbReference>
<proteinExistence type="predicted"/>
<dbReference type="Proteomes" id="UP001153365">
    <property type="component" value="Unassembled WGS sequence"/>
</dbReference>
<comment type="caution">
    <text evidence="1">The sequence shown here is derived from an EMBL/GenBank/DDBJ whole genome shotgun (WGS) entry which is preliminary data.</text>
</comment>
<evidence type="ECO:0000313" key="1">
    <source>
        <dbReference type="EMBL" id="CAH7678709.1"/>
    </source>
</evidence>
<dbReference type="EMBL" id="CALTRL010003227">
    <property type="protein sequence ID" value="CAH7678709.1"/>
    <property type="molecule type" value="Genomic_DNA"/>
</dbReference>
<dbReference type="AlphaFoldDB" id="A0AAV0B5M8"/>
<evidence type="ECO:0000313" key="2">
    <source>
        <dbReference type="Proteomes" id="UP001153365"/>
    </source>
</evidence>